<dbReference type="EMBL" id="OC316894">
    <property type="protein sequence ID" value="CAD7394166.1"/>
    <property type="molecule type" value="Genomic_DNA"/>
</dbReference>
<dbReference type="InterPro" id="IPR036322">
    <property type="entry name" value="WD40_repeat_dom_sf"/>
</dbReference>
<evidence type="ECO:0000313" key="6">
    <source>
        <dbReference type="EMBL" id="CAD7394166.1"/>
    </source>
</evidence>
<feature type="repeat" description="WD" evidence="3">
    <location>
        <begin position="633"/>
        <end position="669"/>
    </location>
</feature>
<dbReference type="InterPro" id="IPR015943">
    <property type="entry name" value="WD40/YVTN_repeat-like_dom_sf"/>
</dbReference>
<dbReference type="PANTHER" id="PTHR46362:SF1">
    <property type="entry name" value="GEM-ASSOCIATED PROTEIN 5"/>
    <property type="match status" value="1"/>
</dbReference>
<dbReference type="GO" id="GO:0000387">
    <property type="term" value="P:spliceosomal snRNP assembly"/>
    <property type="evidence" value="ECO:0007669"/>
    <property type="project" value="TreeGrafter"/>
</dbReference>
<sequence>MNEITIPPSPNWYLGDILSCNNDGVFVYGSRNDLIVCRHKSRVSLADGPQVQMIRVAHKEKVTVVRLSKTNGGKYPHSVATVGDDSIVKLWDLETLSLLQAHNFHEGSKVVDMDWSIADPNLVVSVDENNNIICWNLSTNSTQRLTLFKLRAMCLACCPHKADTIAVGSRTGLVFVIKIKDGGQVLYRMRGHDSEVVSIAWCPVSYNIFKQSKTEQLLSRDMLLASAGKDRDVYIWRAGTDGQCQTKFNLPVTLVATVESSGHYRSGGSNAPSVGMFRMCLRWPEPSTLLTSTAWGELLKWRLTETGEDAAHKGSQKPVKDKLSKNYQLLHNIHLRGLFSIACTPAIVQDETANFWTSSTDSVPSEDNLNSEEKEVLIDGMNISKEQQLVWTTAQDRLIVACDLKTGKLVAKIPTFGGFVYAVAVSPVDSDSISTTVAQITLSTLALFLQTSILTKETALSAGRPLTLSLPLGSEDPKNIPELVLYSCAVGEIFQHNMKKPDEDISSFLKEIQQSVNPTTSKFKFTTELAWKPDFTLLALGLDDGYRHGFYRHWLAVSSNERTITVVDTSKLTKGESDINNKTIKSCITLTGHLNRVVSMAWSPHVSGQLVSVSFDDTAQVWDVPNQSLVANFPSHESNLLCCVWSPLDPDMIITGSADCTLRVWKISSQTNKFPKEKNTGKKAASSLPVNSQASTEVFAINDRADHLTPRVISHINKKSFFPVSSRRREDDSYQIENCYRLLERGGQDEIINKDTPSEEGGELGFHHFYGNREDIHKLINAEVAEHRTKGREMLISHMELWKGNTGEMLREASRKKALNDWLVSLAPSISHRVWVEMCVAYSEQLTVQGLFHKAASYLLVCNKVEEAIQLLVNNKCFREAMCIAKSRLDSDDPTINNVFIEWGNKLGNSDGNFVQAAECYLASGELDLAAKMFAKKKTAEYLKLSALVSRKCGNYALALSQAKQCFQECMHQENWDLADDIVSEYMELKPYHLVVIVHREVLNLLAADQGKFGSWLLGNRLIDTSLLERVASRWQTDDKQTVYSELHSGLDHNQSAQQTLNQMWLCVSKELSLSFSSEEKGLWHLVNAVAICYRYQLLHPSQPVLLQLCSWLAPAGPFTKGSVFLLSSQDTSNMSFVHSLRAFLGAAIAFWLDIVVKLSEDLEQQSPLGVNGKSKNDNEQITEPNQECGAHTRDLINDKNITIKSQEINKSITVIESAEGMTDTQKVVEGVKEEVNDILEKIINVCGNKPNKEIKCNEKDDTKTKTNKEFIESKIDISSSNIDASKITCVGVSDETTCVFEHSGSLNWAAVCTVLEELLVDVLDKHSTQYFQNEIEIKKLELLVAGAVASTRKSSALGESPKHIEDNNVAEDRNENKIDDAINHNMRIEVTEAHTENGVVEGKKKDQVLFDTISDTNIIKNSILNEDNQTIADAQFGTGYSVLRGNSYLNEGEPTPTAAHLVQGHNSRDTFANSGLLKLKELKNCKEKFEMEKVAVPNPFFIYCKVQTICQNVIMKKEPQLGQRLLDLLKNSL</sequence>
<evidence type="ECO:0000256" key="4">
    <source>
        <dbReference type="SAM" id="MobiDB-lite"/>
    </source>
</evidence>
<feature type="repeat" description="WD" evidence="3">
    <location>
        <begin position="590"/>
        <end position="632"/>
    </location>
</feature>
<keyword evidence="1 3" id="KW-0853">WD repeat</keyword>
<gene>
    <name evidence="6" type="ORF">TCEB3V08_LOCUS2104</name>
</gene>
<dbReference type="Pfam" id="PF00400">
    <property type="entry name" value="WD40"/>
    <property type="match status" value="3"/>
</dbReference>
<dbReference type="PANTHER" id="PTHR46362">
    <property type="entry name" value="GEM-ASSOCIATED PROTEIN 5"/>
    <property type="match status" value="1"/>
</dbReference>
<dbReference type="SUPFAM" id="SSF50978">
    <property type="entry name" value="WD40 repeat-like"/>
    <property type="match status" value="1"/>
</dbReference>
<feature type="region of interest" description="Disordered" evidence="4">
    <location>
        <begin position="1170"/>
        <end position="1190"/>
    </location>
</feature>
<dbReference type="GO" id="GO:0032797">
    <property type="term" value="C:SMN complex"/>
    <property type="evidence" value="ECO:0007669"/>
    <property type="project" value="TreeGrafter"/>
</dbReference>
<dbReference type="Pfam" id="PF23774">
    <property type="entry name" value="TPR_GEMI5"/>
    <property type="match status" value="1"/>
</dbReference>
<dbReference type="InterPro" id="IPR056421">
    <property type="entry name" value="TPR_GEMI5"/>
</dbReference>
<keyword evidence="2" id="KW-0677">Repeat</keyword>
<dbReference type="InterPro" id="IPR052640">
    <property type="entry name" value="Gemin-5"/>
</dbReference>
<name>A0A7R9CDQ3_TIMCR</name>
<evidence type="ECO:0000259" key="5">
    <source>
        <dbReference type="Pfam" id="PF23774"/>
    </source>
</evidence>
<organism evidence="6">
    <name type="scientific">Timema cristinae</name>
    <name type="common">Walking stick</name>
    <dbReference type="NCBI Taxonomy" id="61476"/>
    <lineage>
        <taxon>Eukaryota</taxon>
        <taxon>Metazoa</taxon>
        <taxon>Ecdysozoa</taxon>
        <taxon>Arthropoda</taxon>
        <taxon>Hexapoda</taxon>
        <taxon>Insecta</taxon>
        <taxon>Pterygota</taxon>
        <taxon>Neoptera</taxon>
        <taxon>Polyneoptera</taxon>
        <taxon>Phasmatodea</taxon>
        <taxon>Timematodea</taxon>
        <taxon>Timematoidea</taxon>
        <taxon>Timematidae</taxon>
        <taxon>Timema</taxon>
    </lineage>
</organism>
<dbReference type="PROSITE" id="PS50082">
    <property type="entry name" value="WD_REPEATS_2"/>
    <property type="match status" value="3"/>
</dbReference>
<accession>A0A7R9CDQ3</accession>
<feature type="domain" description="Gem-associated protein 5 TPR" evidence="5">
    <location>
        <begin position="769"/>
        <end position="976"/>
    </location>
</feature>
<reference evidence="6" key="1">
    <citation type="submission" date="2020-11" db="EMBL/GenBank/DDBJ databases">
        <authorList>
            <person name="Tran Van P."/>
        </authorList>
    </citation>
    <scope>NUCLEOTIDE SEQUENCE</scope>
</reference>
<dbReference type="GO" id="GO:0003730">
    <property type="term" value="F:mRNA 3'-UTR binding"/>
    <property type="evidence" value="ECO:0007669"/>
    <property type="project" value="TreeGrafter"/>
</dbReference>
<evidence type="ECO:0000256" key="2">
    <source>
        <dbReference type="ARBA" id="ARBA00022737"/>
    </source>
</evidence>
<protein>
    <recommendedName>
        <fullName evidence="5">Gem-associated protein 5 TPR domain-containing protein</fullName>
    </recommendedName>
</protein>
<dbReference type="PROSITE" id="PS00678">
    <property type="entry name" value="WD_REPEATS_1"/>
    <property type="match status" value="2"/>
</dbReference>
<feature type="repeat" description="WD" evidence="3">
    <location>
        <begin position="55"/>
        <end position="101"/>
    </location>
</feature>
<dbReference type="InterPro" id="IPR019775">
    <property type="entry name" value="WD40_repeat_CS"/>
</dbReference>
<evidence type="ECO:0000256" key="3">
    <source>
        <dbReference type="PROSITE-ProRule" id="PRU00221"/>
    </source>
</evidence>
<dbReference type="GO" id="GO:0005634">
    <property type="term" value="C:nucleus"/>
    <property type="evidence" value="ECO:0007669"/>
    <property type="project" value="TreeGrafter"/>
</dbReference>
<dbReference type="InterPro" id="IPR001680">
    <property type="entry name" value="WD40_rpt"/>
</dbReference>
<evidence type="ECO:0000256" key="1">
    <source>
        <dbReference type="ARBA" id="ARBA00022574"/>
    </source>
</evidence>
<dbReference type="PROSITE" id="PS50294">
    <property type="entry name" value="WD_REPEATS_REGION"/>
    <property type="match status" value="2"/>
</dbReference>
<dbReference type="Gene3D" id="2.130.10.10">
    <property type="entry name" value="YVTN repeat-like/Quinoprotein amine dehydrogenase"/>
    <property type="match status" value="2"/>
</dbReference>
<dbReference type="SMART" id="SM00320">
    <property type="entry name" value="WD40"/>
    <property type="match status" value="6"/>
</dbReference>
<proteinExistence type="predicted"/>
<dbReference type="SUPFAM" id="SSF50993">
    <property type="entry name" value="Peptidase/esterase 'gauge' domain"/>
    <property type="match status" value="1"/>
</dbReference>